<sequence length="334" mass="37228">MYSTGCVNIILARDISKSVTPVPPLHRTAKRHEWTRIHRGAYLDLQGTEPDDVSQESWHAAKIIGLAASTPIAVISGLSAAIFHGLPMLYSRIPNLVHVTRASKSTKSEWAHTHQAKLAADEVVEVAGIRCTSITRTIQDLAGTLSLPELLAMADAARAREVDLQPLVSVNRFGRHLRWAVEHASDRSESYAETWSRYHFICAGIELPLQQPSVIARDGTFIGRTDFGTRDGLLGEFDGKVKYGKFLKPGQSAADAVMAEKSRENSLRDTNHELTRWDWDVLRSQQTFLNRWDSAKQRAALLPPPTATLELRPMKKPVVTNWTDIFQWNHAAIG</sequence>
<gene>
    <name evidence="1" type="ORF">C7K25_08155</name>
</gene>
<reference evidence="1" key="2">
    <citation type="journal article" date="2022" name="Sci. Rep.">
        <title>In silico prediction of the enzymes involved in the degradation of the herbicide molinate by Gulosibacter molinativorax ON4T.</title>
        <authorList>
            <person name="Lopes A.R."/>
            <person name="Bunin E."/>
            <person name="Viana A.T."/>
            <person name="Froufe H."/>
            <person name="Munoz-Merida A."/>
            <person name="Pinho D."/>
            <person name="Figueiredo J."/>
            <person name="Barroso C."/>
            <person name="Vaz-Moreira I."/>
            <person name="Bellanger X."/>
            <person name="Egas C."/>
            <person name="Nunes O.C."/>
        </authorList>
    </citation>
    <scope>NUCLEOTIDE SEQUENCE</scope>
    <source>
        <strain evidence="1">ON4</strain>
    </source>
</reference>
<dbReference type="EMBL" id="PXVD01000011">
    <property type="protein sequence ID" value="MDJ1371339.1"/>
    <property type="molecule type" value="Genomic_DNA"/>
</dbReference>
<protein>
    <submittedName>
        <fullName evidence="1">Uncharacterized protein</fullName>
    </submittedName>
</protein>
<comment type="caution">
    <text evidence="1">The sequence shown here is derived from an EMBL/GenBank/DDBJ whole genome shotgun (WGS) entry which is preliminary data.</text>
</comment>
<reference evidence="1" key="1">
    <citation type="submission" date="2018-03" db="EMBL/GenBank/DDBJ databases">
        <authorList>
            <person name="Nunes O.C."/>
            <person name="Lopes A.R."/>
            <person name="Froufe H."/>
            <person name="Munoz-Merida A."/>
            <person name="Barroso C."/>
            <person name="Egas C."/>
        </authorList>
    </citation>
    <scope>NUCLEOTIDE SEQUENCE</scope>
    <source>
        <strain evidence="1">ON4</strain>
    </source>
</reference>
<evidence type="ECO:0000313" key="1">
    <source>
        <dbReference type="EMBL" id="MDJ1371339.1"/>
    </source>
</evidence>
<organism evidence="1 2">
    <name type="scientific">Gulosibacter molinativorax</name>
    <dbReference type="NCBI Taxonomy" id="256821"/>
    <lineage>
        <taxon>Bacteria</taxon>
        <taxon>Bacillati</taxon>
        <taxon>Actinomycetota</taxon>
        <taxon>Actinomycetes</taxon>
        <taxon>Micrococcales</taxon>
        <taxon>Microbacteriaceae</taxon>
        <taxon>Gulosibacter</taxon>
    </lineage>
</organism>
<name>A0ABT7C991_9MICO</name>
<keyword evidence="2" id="KW-1185">Reference proteome</keyword>
<proteinExistence type="predicted"/>
<evidence type="ECO:0000313" key="2">
    <source>
        <dbReference type="Proteomes" id="UP001170379"/>
    </source>
</evidence>
<dbReference type="Proteomes" id="UP001170379">
    <property type="component" value="Unassembled WGS sequence"/>
</dbReference>
<accession>A0ABT7C991</accession>